<keyword evidence="1" id="KW-0507">mRNA processing</keyword>
<keyword evidence="2" id="KW-0479">Metal-binding</keyword>
<dbReference type="PANTHER" id="PTHR33246">
    <property type="entry name" value="CCHC-TYPE DOMAIN-CONTAINING PROTEIN"/>
    <property type="match status" value="1"/>
</dbReference>
<organism evidence="5">
    <name type="scientific">Puccinia triticina (isolate 1-1 / race 1 (BBBD))</name>
    <name type="common">Brown leaf rust fungus</name>
    <dbReference type="NCBI Taxonomy" id="630390"/>
    <lineage>
        <taxon>Eukaryota</taxon>
        <taxon>Fungi</taxon>
        <taxon>Dikarya</taxon>
        <taxon>Basidiomycota</taxon>
        <taxon>Pucciniomycotina</taxon>
        <taxon>Pucciniomycetes</taxon>
        <taxon>Pucciniales</taxon>
        <taxon>Pucciniaceae</taxon>
        <taxon>Puccinia</taxon>
    </lineage>
</organism>
<reference evidence="5" key="1">
    <citation type="submission" date="2009-11" db="EMBL/GenBank/DDBJ databases">
        <authorList>
            <consortium name="The Broad Institute Genome Sequencing Platform"/>
            <person name="Ward D."/>
            <person name="Feldgarden M."/>
            <person name="Earl A."/>
            <person name="Young S.K."/>
            <person name="Zeng Q."/>
            <person name="Koehrsen M."/>
            <person name="Alvarado L."/>
            <person name="Berlin A."/>
            <person name="Bochicchio J."/>
            <person name="Borenstein D."/>
            <person name="Chapman S.B."/>
            <person name="Chen Z."/>
            <person name="Engels R."/>
            <person name="Freedman E."/>
            <person name="Gellesch M."/>
            <person name="Goldberg J."/>
            <person name="Griggs A."/>
            <person name="Gujja S."/>
            <person name="Heilman E."/>
            <person name="Heiman D."/>
            <person name="Hepburn T."/>
            <person name="Howarth C."/>
            <person name="Jen D."/>
            <person name="Larson L."/>
            <person name="Lewis B."/>
            <person name="Mehta T."/>
            <person name="Park D."/>
            <person name="Pearson M."/>
            <person name="Roberts A."/>
            <person name="Saif S."/>
            <person name="Shea T."/>
            <person name="Shenoy N."/>
            <person name="Sisk P."/>
            <person name="Stolte C."/>
            <person name="Sykes S."/>
            <person name="Thomson T."/>
            <person name="Walk T."/>
            <person name="White J."/>
            <person name="Yandava C."/>
            <person name="Izard J."/>
            <person name="Baranova O.V."/>
            <person name="Blanton J.M."/>
            <person name="Tanner A.C."/>
            <person name="Dewhirst F.E."/>
            <person name="Haas B."/>
            <person name="Nusbaum C."/>
            <person name="Birren B."/>
        </authorList>
    </citation>
    <scope>NUCLEOTIDE SEQUENCE [LARGE SCALE GENOMIC DNA]</scope>
    <source>
        <strain evidence="5">1-1 BBBD Race 1</strain>
    </source>
</reference>
<dbReference type="STRING" id="630390.A0A180GQ03"/>
<evidence type="ECO:0000256" key="3">
    <source>
        <dbReference type="SAM" id="MobiDB-lite"/>
    </source>
</evidence>
<dbReference type="InterPro" id="IPR021109">
    <property type="entry name" value="Peptidase_aspartic_dom_sf"/>
</dbReference>
<dbReference type="GO" id="GO:0006397">
    <property type="term" value="P:mRNA processing"/>
    <property type="evidence" value="ECO:0007669"/>
    <property type="project" value="UniProtKB-KW"/>
</dbReference>
<feature type="region of interest" description="Disordered" evidence="3">
    <location>
        <begin position="1"/>
        <end position="30"/>
    </location>
</feature>
<feature type="compositionally biased region" description="Basic and acidic residues" evidence="3">
    <location>
        <begin position="435"/>
        <end position="444"/>
    </location>
</feature>
<evidence type="ECO:0000256" key="1">
    <source>
        <dbReference type="ARBA" id="ARBA00022664"/>
    </source>
</evidence>
<accession>A0A180GQ03</accession>
<dbReference type="EnsemblFungi" id="PTTG_26943-t43_1">
    <property type="protein sequence ID" value="PTTG_26943-t43_1-p1"/>
    <property type="gene ID" value="PTTG_26943"/>
</dbReference>
<keyword evidence="2" id="KW-0863">Zinc-finger</keyword>
<gene>
    <name evidence="5" type="ORF">PTTG_26943</name>
</gene>
<dbReference type="Proteomes" id="UP000005240">
    <property type="component" value="Unassembled WGS sequence"/>
</dbReference>
<dbReference type="PANTHER" id="PTHR33246:SF51">
    <property type="entry name" value="MYB_SANT-LIKE DOMAIN-CONTAINING PROTEIN"/>
    <property type="match status" value="1"/>
</dbReference>
<dbReference type="Gene3D" id="2.40.70.10">
    <property type="entry name" value="Acid Proteases"/>
    <property type="match status" value="1"/>
</dbReference>
<dbReference type="InterPro" id="IPR001878">
    <property type="entry name" value="Znf_CCHC"/>
</dbReference>
<reference evidence="6 7" key="3">
    <citation type="journal article" date="2017" name="G3 (Bethesda)">
        <title>Comparative analysis highlights variable genome content of wheat rusts and divergence of the mating loci.</title>
        <authorList>
            <person name="Cuomo C.A."/>
            <person name="Bakkeren G."/>
            <person name="Khalil H.B."/>
            <person name="Panwar V."/>
            <person name="Joly D."/>
            <person name="Linning R."/>
            <person name="Sakthikumar S."/>
            <person name="Song X."/>
            <person name="Adiconis X."/>
            <person name="Fan L."/>
            <person name="Goldberg J.M."/>
            <person name="Levin J.Z."/>
            <person name="Young S."/>
            <person name="Zeng Q."/>
            <person name="Anikster Y."/>
            <person name="Bruce M."/>
            <person name="Wang M."/>
            <person name="Yin C."/>
            <person name="McCallum B."/>
            <person name="Szabo L.J."/>
            <person name="Hulbert S."/>
            <person name="Chen X."/>
            <person name="Fellers J.P."/>
        </authorList>
    </citation>
    <scope>NUCLEOTIDE SEQUENCE</scope>
    <source>
        <strain evidence="7">Isolate 1-1 / race 1 (BBBD)</strain>
        <strain evidence="6">isolate 1-1 / race 1 (BBBD)</strain>
    </source>
</reference>
<dbReference type="PROSITE" id="PS50158">
    <property type="entry name" value="ZF_CCHC"/>
    <property type="match status" value="1"/>
</dbReference>
<sequence length="617" mass="70622">MFQPQFQQRQPPIREEPPRPQAPRRFDHPTKPVIIKDPELFYEGKQFMKFLTRFERMAYAYGASDHDKAVQILQFIQTEELKCQLEDMEGYDDYDWTKLRAEMVKAWGDLDNSVMYTVDDLVKVAKEQAKKGIPNHQEYKAYLAKFTLILKYLVNNKHISKKSDAGILFLQAFSAESQRSIKRTLVNNNQLPKAKDGSNKAPEWDDLVAAAETKVRVDKGYNTFTNFSEANRAMQKELDTKKGDGRRRDQMLRETPNERTVEQKFQDMQQEFSALKQQLKAESTSNYNHQAPLDKQEYNRGNTQPSTPVYKTLVCYYCKREGHSTARCPEYLKDEEQGLVKQNGKDWFLPDGQHIPWIPSRPIRSVVAGASADPNMQEAIQRLAKSRQEGNGNIPTMKASVQTIHWSPPTLGAENFIKAHPITRSEAQKGRRGVRIQEPEREAMDIDQEEEEPKDTPKRTPERVWSQERVPTILKKDSPEEALLQDLDNVKIPTTFAQLTAISPLYAEKVIARLQERLPGKSTSTTYIKTEATNIAAPMTIPAEDEDLSDPCYYSCALGYVTAEFEGEKVDFMVDSGSMVNVIPQSVAEDLALESVIVNIPMQGHIFSYHQRLKIAF</sequence>
<dbReference type="OrthoDB" id="2506010at2759"/>
<proteinExistence type="predicted"/>
<evidence type="ECO:0000259" key="4">
    <source>
        <dbReference type="PROSITE" id="PS50158"/>
    </source>
</evidence>
<name>A0A180GQ03_PUCT1</name>
<dbReference type="VEuPathDB" id="FungiDB:PTTG_26943"/>
<keyword evidence="7" id="KW-1185">Reference proteome</keyword>
<evidence type="ECO:0000313" key="7">
    <source>
        <dbReference type="Proteomes" id="UP000005240"/>
    </source>
</evidence>
<keyword evidence="2" id="KW-0862">Zinc</keyword>
<reference evidence="5" key="2">
    <citation type="submission" date="2016-05" db="EMBL/GenBank/DDBJ databases">
        <title>Comparative analysis highlights variable genome content of wheat rusts and divergence of the mating loci.</title>
        <authorList>
            <person name="Cuomo C.A."/>
            <person name="Bakkeren G."/>
            <person name="Szabo L."/>
            <person name="Khalil H."/>
            <person name="Joly D."/>
            <person name="Goldberg J."/>
            <person name="Young S."/>
            <person name="Zeng Q."/>
            <person name="Fellers J."/>
        </authorList>
    </citation>
    <scope>NUCLEOTIDE SEQUENCE [LARGE SCALE GENOMIC DNA]</scope>
    <source>
        <strain evidence="5">1-1 BBBD Race 1</strain>
    </source>
</reference>
<dbReference type="EMBL" id="ADAS02000038">
    <property type="protein sequence ID" value="OAV94621.1"/>
    <property type="molecule type" value="Genomic_DNA"/>
</dbReference>
<dbReference type="SUPFAM" id="SSF57756">
    <property type="entry name" value="Retrovirus zinc finger-like domains"/>
    <property type="match status" value="1"/>
</dbReference>
<feature type="domain" description="CCHC-type" evidence="4">
    <location>
        <begin position="315"/>
        <end position="330"/>
    </location>
</feature>
<dbReference type="GO" id="GO:0003676">
    <property type="term" value="F:nucleic acid binding"/>
    <property type="evidence" value="ECO:0007669"/>
    <property type="project" value="InterPro"/>
</dbReference>
<reference evidence="6" key="4">
    <citation type="submission" date="2025-05" db="UniProtKB">
        <authorList>
            <consortium name="EnsemblFungi"/>
        </authorList>
    </citation>
    <scope>IDENTIFICATION</scope>
    <source>
        <strain evidence="6">isolate 1-1 / race 1 (BBBD)</strain>
    </source>
</reference>
<feature type="compositionally biased region" description="Basic and acidic residues" evidence="3">
    <location>
        <begin position="12"/>
        <end position="30"/>
    </location>
</feature>
<dbReference type="InterPro" id="IPR036875">
    <property type="entry name" value="Znf_CCHC_sf"/>
</dbReference>
<feature type="compositionally biased region" description="Low complexity" evidence="3">
    <location>
        <begin position="1"/>
        <end position="11"/>
    </location>
</feature>
<evidence type="ECO:0000313" key="6">
    <source>
        <dbReference type="EnsemblFungi" id="PTTG_26943-t43_1-p1"/>
    </source>
</evidence>
<feature type="region of interest" description="Disordered" evidence="3">
    <location>
        <begin position="421"/>
        <end position="466"/>
    </location>
</feature>
<evidence type="ECO:0000313" key="5">
    <source>
        <dbReference type="EMBL" id="OAV94621.1"/>
    </source>
</evidence>
<dbReference type="AlphaFoldDB" id="A0A180GQ03"/>
<feature type="compositionally biased region" description="Basic and acidic residues" evidence="3">
    <location>
        <begin position="454"/>
        <end position="466"/>
    </location>
</feature>
<evidence type="ECO:0000256" key="2">
    <source>
        <dbReference type="PROSITE-ProRule" id="PRU00047"/>
    </source>
</evidence>
<dbReference type="GO" id="GO:0008270">
    <property type="term" value="F:zinc ion binding"/>
    <property type="evidence" value="ECO:0007669"/>
    <property type="project" value="UniProtKB-KW"/>
</dbReference>
<protein>
    <submittedName>
        <fullName evidence="6">CCHC-type domain-containing protein</fullName>
    </submittedName>
</protein>